<dbReference type="InterPro" id="IPR001128">
    <property type="entry name" value="Cyt_P450"/>
</dbReference>
<reference evidence="3 4" key="1">
    <citation type="submission" date="2024-09" db="EMBL/GenBank/DDBJ databases">
        <authorList>
            <person name="Sun Q."/>
            <person name="Mori K."/>
        </authorList>
    </citation>
    <scope>NUCLEOTIDE SEQUENCE [LARGE SCALE GENOMIC DNA]</scope>
    <source>
        <strain evidence="3 4">JCM 3028</strain>
    </source>
</reference>
<evidence type="ECO:0000256" key="1">
    <source>
        <dbReference type="ARBA" id="ARBA00010617"/>
    </source>
</evidence>
<dbReference type="EMBL" id="JBHMBS010000046">
    <property type="protein sequence ID" value="MFB9682120.1"/>
    <property type="molecule type" value="Genomic_DNA"/>
</dbReference>
<sequence length="444" mass="47795">MTAAGQDVNGVPEAPEVPETSEAPEVSETSEASEVSETPAAPEVPEIHLTDAEVLRDPFAAYGRAREVSPLARLVAPGFGPMLALTRHEDVRAMLSDPRFEINAASFMRPDVPEDCLPYMRTMSEMDGPEHLRLRRLVSPAFSARRAAEFRPRIEPIVDALLDDLPGLAEQAEQAEQARHGVVDLLGHFARPLPMDVICELVGIPGADRPRWREYGATVVGGGGQRFAEAIPGIMEGARAAVARRRAEPGDDLLSDLIRAQADDGDRLSDTELVTMVWHLVMAGQTPTNLIANAVEVLLTHPGHLAALREDAGLMPRAVEELTRWCGPTLLSIPRYAREDVELHGTLVRKGEPVTAAIAAANRDPRAFADPDLLDLGRSTATAGHLGFAHGPHFCLGASLARVQTEVALTALLRRFPGLALAPENAGRAPDPGTWRLASLLVTL</sequence>
<dbReference type="SUPFAM" id="SSF48264">
    <property type="entry name" value="Cytochrome P450"/>
    <property type="match status" value="1"/>
</dbReference>
<dbReference type="InterPro" id="IPR036396">
    <property type="entry name" value="Cyt_P450_sf"/>
</dbReference>
<gene>
    <name evidence="3" type="ORF">ACFFRH_42175</name>
</gene>
<keyword evidence="4" id="KW-1185">Reference proteome</keyword>
<dbReference type="Pfam" id="PF00067">
    <property type="entry name" value="p450"/>
    <property type="match status" value="1"/>
</dbReference>
<dbReference type="Proteomes" id="UP001589610">
    <property type="component" value="Unassembled WGS sequence"/>
</dbReference>
<feature type="compositionally biased region" description="Low complexity" evidence="2">
    <location>
        <begin position="11"/>
        <end position="43"/>
    </location>
</feature>
<proteinExistence type="inferred from homology"/>
<name>A0ABV5TVG7_9ACTN</name>
<dbReference type="RefSeq" id="WP_344750030.1">
    <property type="nucleotide sequence ID" value="NZ_BAAAWW010000215.1"/>
</dbReference>
<evidence type="ECO:0000256" key="2">
    <source>
        <dbReference type="SAM" id="MobiDB-lite"/>
    </source>
</evidence>
<protein>
    <submittedName>
        <fullName evidence="3">Cytochrome P450</fullName>
    </submittedName>
</protein>
<organism evidence="3 4">
    <name type="scientific">Streptosporangium vulgare</name>
    <dbReference type="NCBI Taxonomy" id="46190"/>
    <lineage>
        <taxon>Bacteria</taxon>
        <taxon>Bacillati</taxon>
        <taxon>Actinomycetota</taxon>
        <taxon>Actinomycetes</taxon>
        <taxon>Streptosporangiales</taxon>
        <taxon>Streptosporangiaceae</taxon>
        <taxon>Streptosporangium</taxon>
    </lineage>
</organism>
<dbReference type="PANTHER" id="PTHR46696:SF1">
    <property type="entry name" value="CYTOCHROME P450 YJIB-RELATED"/>
    <property type="match status" value="1"/>
</dbReference>
<evidence type="ECO:0000313" key="4">
    <source>
        <dbReference type="Proteomes" id="UP001589610"/>
    </source>
</evidence>
<comment type="caution">
    <text evidence="3">The sequence shown here is derived from an EMBL/GenBank/DDBJ whole genome shotgun (WGS) entry which is preliminary data.</text>
</comment>
<accession>A0ABV5TVG7</accession>
<comment type="similarity">
    <text evidence="1">Belongs to the cytochrome P450 family.</text>
</comment>
<dbReference type="InterPro" id="IPR002397">
    <property type="entry name" value="Cyt_P450_B"/>
</dbReference>
<dbReference type="PRINTS" id="PR00359">
    <property type="entry name" value="BP450"/>
</dbReference>
<dbReference type="PANTHER" id="PTHR46696">
    <property type="entry name" value="P450, PUTATIVE (EUROFUNG)-RELATED"/>
    <property type="match status" value="1"/>
</dbReference>
<dbReference type="CDD" id="cd11029">
    <property type="entry name" value="CYP107-like"/>
    <property type="match status" value="1"/>
</dbReference>
<evidence type="ECO:0000313" key="3">
    <source>
        <dbReference type="EMBL" id="MFB9682120.1"/>
    </source>
</evidence>
<feature type="region of interest" description="Disordered" evidence="2">
    <location>
        <begin position="1"/>
        <end position="47"/>
    </location>
</feature>
<dbReference type="Gene3D" id="1.10.630.10">
    <property type="entry name" value="Cytochrome P450"/>
    <property type="match status" value="1"/>
</dbReference>